<dbReference type="AlphaFoldDB" id="A0A382FTD5"/>
<gene>
    <name evidence="5" type="ORF">METZ01_LOCUS218085</name>
</gene>
<dbReference type="SUPFAM" id="SSF51735">
    <property type="entry name" value="NAD(P)-binding Rossmann-fold domains"/>
    <property type="match status" value="1"/>
</dbReference>
<dbReference type="GO" id="GO:0008460">
    <property type="term" value="F:dTDP-glucose 4,6-dehydratase activity"/>
    <property type="evidence" value="ECO:0007669"/>
    <property type="project" value="InterPro"/>
</dbReference>
<dbReference type="Gene3D" id="3.90.25.10">
    <property type="entry name" value="UDP-galactose 4-epimerase, domain 1"/>
    <property type="match status" value="1"/>
</dbReference>
<dbReference type="Gene3D" id="3.40.50.720">
    <property type="entry name" value="NAD(P)-binding Rossmann-like Domain"/>
    <property type="match status" value="1"/>
</dbReference>
<evidence type="ECO:0000313" key="5">
    <source>
        <dbReference type="EMBL" id="SVB65231.1"/>
    </source>
</evidence>
<dbReference type="NCBIfam" id="TIGR01181">
    <property type="entry name" value="dTDP_gluc_dehyt"/>
    <property type="match status" value="1"/>
</dbReference>
<evidence type="ECO:0000256" key="1">
    <source>
        <dbReference type="ARBA" id="ARBA00001911"/>
    </source>
</evidence>
<dbReference type="InterPro" id="IPR005888">
    <property type="entry name" value="dTDP_Gluc_deHydtase"/>
</dbReference>
<dbReference type="InterPro" id="IPR016040">
    <property type="entry name" value="NAD(P)-bd_dom"/>
</dbReference>
<keyword evidence="3" id="KW-0456">Lyase</keyword>
<organism evidence="5">
    <name type="scientific">marine metagenome</name>
    <dbReference type="NCBI Taxonomy" id="408172"/>
    <lineage>
        <taxon>unclassified sequences</taxon>
        <taxon>metagenomes</taxon>
        <taxon>ecological metagenomes</taxon>
    </lineage>
</organism>
<sequence>MRILVTGGAGFIGSNLVRYLLKAYRDIRVVNLDLLTYAGNQDNLIGVQDDPRYRFVHGAIYDAPLVTELVRDVDAVVNLAAESHVDRSIEHDAPFVRTNVTGTHTLLRAALTAPTPPRFVQVSTDEVYGDLPWIDPDDPQVDPLRFTESTPLAPRSPYSATKASGDMLAVAYHCTHGLDVVVTRCSNNYGPHQFPEKLIPLMVTNAMRGEPLPVYGDGLNVRDWIHVSDHCRGLDLALQQGRSGEVYNFGGCAERTNLQVVSEILEQTGADSNLVTFVEDRLGHDRRYSVDSSKAKVELLWEPRIAFHEGLARTIKWYQQNGEWLARIRSGAYLHGRG</sequence>
<dbReference type="InterPro" id="IPR036291">
    <property type="entry name" value="NAD(P)-bd_dom_sf"/>
</dbReference>
<keyword evidence="2" id="KW-0520">NAD</keyword>
<dbReference type="EMBL" id="UINC01051277">
    <property type="protein sequence ID" value="SVB65231.1"/>
    <property type="molecule type" value="Genomic_DNA"/>
</dbReference>
<dbReference type="GO" id="GO:0009225">
    <property type="term" value="P:nucleotide-sugar metabolic process"/>
    <property type="evidence" value="ECO:0007669"/>
    <property type="project" value="InterPro"/>
</dbReference>
<protein>
    <recommendedName>
        <fullName evidence="4">NAD(P)-binding domain-containing protein</fullName>
    </recommendedName>
</protein>
<reference evidence="5" key="1">
    <citation type="submission" date="2018-05" db="EMBL/GenBank/DDBJ databases">
        <authorList>
            <person name="Lanie J.A."/>
            <person name="Ng W.-L."/>
            <person name="Kazmierczak K.M."/>
            <person name="Andrzejewski T.M."/>
            <person name="Davidsen T.M."/>
            <person name="Wayne K.J."/>
            <person name="Tettelin H."/>
            <person name="Glass J.I."/>
            <person name="Rusch D."/>
            <person name="Podicherti R."/>
            <person name="Tsui H.-C.T."/>
            <person name="Winkler M.E."/>
        </authorList>
    </citation>
    <scope>NUCLEOTIDE SEQUENCE</scope>
</reference>
<proteinExistence type="predicted"/>
<evidence type="ECO:0000256" key="2">
    <source>
        <dbReference type="ARBA" id="ARBA00023027"/>
    </source>
</evidence>
<comment type="cofactor">
    <cofactor evidence="1">
        <name>NAD(+)</name>
        <dbReference type="ChEBI" id="CHEBI:57540"/>
    </cofactor>
</comment>
<dbReference type="Pfam" id="PF16363">
    <property type="entry name" value="GDP_Man_Dehyd"/>
    <property type="match status" value="1"/>
</dbReference>
<dbReference type="CDD" id="cd05246">
    <property type="entry name" value="dTDP_GD_SDR_e"/>
    <property type="match status" value="1"/>
</dbReference>
<evidence type="ECO:0000259" key="4">
    <source>
        <dbReference type="Pfam" id="PF16363"/>
    </source>
</evidence>
<accession>A0A382FTD5</accession>
<evidence type="ECO:0000256" key="3">
    <source>
        <dbReference type="ARBA" id="ARBA00023239"/>
    </source>
</evidence>
<name>A0A382FTD5_9ZZZZ</name>
<dbReference type="PANTHER" id="PTHR43000">
    <property type="entry name" value="DTDP-D-GLUCOSE 4,6-DEHYDRATASE-RELATED"/>
    <property type="match status" value="1"/>
</dbReference>
<feature type="domain" description="NAD(P)-binding" evidence="4">
    <location>
        <begin position="4"/>
        <end position="313"/>
    </location>
</feature>